<comment type="caution">
    <text evidence="1">The sequence shown here is derived from an EMBL/GenBank/DDBJ whole genome shotgun (WGS) entry which is preliminary data.</text>
</comment>
<keyword evidence="2" id="KW-1185">Reference proteome</keyword>
<proteinExistence type="predicted"/>
<accession>A0ABR3QC18</accession>
<dbReference type="GeneID" id="95981056"/>
<evidence type="ECO:0008006" key="3">
    <source>
        <dbReference type="Google" id="ProtNLM"/>
    </source>
</evidence>
<dbReference type="Proteomes" id="UP001565368">
    <property type="component" value="Unassembled WGS sequence"/>
</dbReference>
<evidence type="ECO:0000313" key="1">
    <source>
        <dbReference type="EMBL" id="KAL1412270.1"/>
    </source>
</evidence>
<protein>
    <recommendedName>
        <fullName evidence="3">F-box domain-containing protein</fullName>
    </recommendedName>
</protein>
<reference evidence="1 2" key="1">
    <citation type="submission" date="2023-08" db="EMBL/GenBank/DDBJ databases">
        <title>Annotated Genome Sequence of Vanrija albida AlHP1.</title>
        <authorList>
            <person name="Herzog R."/>
        </authorList>
    </citation>
    <scope>NUCLEOTIDE SEQUENCE [LARGE SCALE GENOMIC DNA]</scope>
    <source>
        <strain evidence="1 2">AlHP1</strain>
    </source>
</reference>
<sequence length="304" mass="34193">MTIAPLPHAYFPHLLETIIEHASPAALRALRATSHEYRDRVDALPMEHLVFYEGHDGEPKIAALHPSGLLTVFRPSERLPLEPGDVRTVDIRVARSIDKFTYGPMAEGFTSIDTLRRMGEGLEHPRFNFSSVHTVVDFVDLVHLPRALIHLPPLVERYILHINVNGCNLESLRLGWSKNTLRVQDWVLVIHPGAPPAQDQRVNDLDDNYPVPPSKLLGHLVCALHRKAKVTIVGAEQLGTQQGGYVPNKSDTLVKLFGNKFRRSRVAGVGEHPMLRFVTLSQWWEQLGSRVELEGVWPPKLCSQ</sequence>
<evidence type="ECO:0000313" key="2">
    <source>
        <dbReference type="Proteomes" id="UP001565368"/>
    </source>
</evidence>
<dbReference type="EMBL" id="JBBXJM010000001">
    <property type="protein sequence ID" value="KAL1412270.1"/>
    <property type="molecule type" value="Genomic_DNA"/>
</dbReference>
<gene>
    <name evidence="1" type="ORF">Q8F55_000013</name>
</gene>
<organism evidence="1 2">
    <name type="scientific">Vanrija albida</name>
    <dbReference type="NCBI Taxonomy" id="181172"/>
    <lineage>
        <taxon>Eukaryota</taxon>
        <taxon>Fungi</taxon>
        <taxon>Dikarya</taxon>
        <taxon>Basidiomycota</taxon>
        <taxon>Agaricomycotina</taxon>
        <taxon>Tremellomycetes</taxon>
        <taxon>Trichosporonales</taxon>
        <taxon>Trichosporonaceae</taxon>
        <taxon>Vanrija</taxon>
    </lineage>
</organism>
<dbReference type="RefSeq" id="XP_069212214.1">
    <property type="nucleotide sequence ID" value="XM_069348670.1"/>
</dbReference>
<name>A0ABR3QC18_9TREE</name>